<keyword evidence="2" id="KW-0249">Electron transport</keyword>
<sequence length="153" mass="17436">MQTIALLMKKMILAVSIVCLIVLVYACGRGNVKQISFVKNNDKTMEQMLAQAKSQKKILFVDVYTTWCGPCKWMDENTFIDTRVAEKFNKTFLNYKVDGDSFEGVNVGIIYRVDSYPTYLFISPEGKVIHRIEGMMSPEGLVQEADFVVSRNK</sequence>
<organism evidence="6 7">
    <name type="scientific">Emticicia aquatilis</name>
    <dbReference type="NCBI Taxonomy" id="1537369"/>
    <lineage>
        <taxon>Bacteria</taxon>
        <taxon>Pseudomonadati</taxon>
        <taxon>Bacteroidota</taxon>
        <taxon>Cytophagia</taxon>
        <taxon>Cytophagales</taxon>
        <taxon>Leadbetterellaceae</taxon>
        <taxon>Emticicia</taxon>
    </lineage>
</organism>
<accession>A0A916YV49</accession>
<evidence type="ECO:0000256" key="3">
    <source>
        <dbReference type="ARBA" id="ARBA00023157"/>
    </source>
</evidence>
<keyword evidence="7" id="KW-1185">Reference proteome</keyword>
<evidence type="ECO:0000259" key="5">
    <source>
        <dbReference type="PROSITE" id="PS51352"/>
    </source>
</evidence>
<dbReference type="PANTHER" id="PTHR45663:SF11">
    <property type="entry name" value="GEO12009P1"/>
    <property type="match status" value="1"/>
</dbReference>
<comment type="caution">
    <text evidence="6">The sequence shown here is derived from an EMBL/GenBank/DDBJ whole genome shotgun (WGS) entry which is preliminary data.</text>
</comment>
<gene>
    <name evidence="6" type="ORF">GCM10011514_29390</name>
</gene>
<evidence type="ECO:0000256" key="1">
    <source>
        <dbReference type="ARBA" id="ARBA00022448"/>
    </source>
</evidence>
<dbReference type="PROSITE" id="PS51352">
    <property type="entry name" value="THIOREDOXIN_2"/>
    <property type="match status" value="1"/>
</dbReference>
<dbReference type="InterPro" id="IPR017937">
    <property type="entry name" value="Thioredoxin_CS"/>
</dbReference>
<evidence type="ECO:0000256" key="2">
    <source>
        <dbReference type="ARBA" id="ARBA00022982"/>
    </source>
</evidence>
<keyword evidence="3" id="KW-1015">Disulfide bond</keyword>
<dbReference type="SUPFAM" id="SSF52833">
    <property type="entry name" value="Thioredoxin-like"/>
    <property type="match status" value="1"/>
</dbReference>
<feature type="domain" description="Thioredoxin" evidence="5">
    <location>
        <begin position="28"/>
        <end position="150"/>
    </location>
</feature>
<name>A0A916YV49_9BACT</name>
<dbReference type="GO" id="GO:0015035">
    <property type="term" value="F:protein-disulfide reductase activity"/>
    <property type="evidence" value="ECO:0007669"/>
    <property type="project" value="TreeGrafter"/>
</dbReference>
<dbReference type="InterPro" id="IPR036249">
    <property type="entry name" value="Thioredoxin-like_sf"/>
</dbReference>
<dbReference type="Proteomes" id="UP000609064">
    <property type="component" value="Unassembled WGS sequence"/>
</dbReference>
<keyword evidence="4" id="KW-0676">Redox-active center</keyword>
<dbReference type="EMBL" id="BMKK01000005">
    <property type="protein sequence ID" value="GGD63477.1"/>
    <property type="molecule type" value="Genomic_DNA"/>
</dbReference>
<evidence type="ECO:0000313" key="6">
    <source>
        <dbReference type="EMBL" id="GGD63477.1"/>
    </source>
</evidence>
<reference evidence="6" key="2">
    <citation type="submission" date="2020-09" db="EMBL/GenBank/DDBJ databases">
        <authorList>
            <person name="Sun Q."/>
            <person name="Zhou Y."/>
        </authorList>
    </citation>
    <scope>NUCLEOTIDE SEQUENCE</scope>
    <source>
        <strain evidence="6">CGMCC 1.15958</strain>
    </source>
</reference>
<reference evidence="6" key="1">
    <citation type="journal article" date="2014" name="Int. J. Syst. Evol. Microbiol.">
        <title>Complete genome sequence of Corynebacterium casei LMG S-19264T (=DSM 44701T), isolated from a smear-ripened cheese.</title>
        <authorList>
            <consortium name="US DOE Joint Genome Institute (JGI-PGF)"/>
            <person name="Walter F."/>
            <person name="Albersmeier A."/>
            <person name="Kalinowski J."/>
            <person name="Ruckert C."/>
        </authorList>
    </citation>
    <scope>NUCLEOTIDE SEQUENCE</scope>
    <source>
        <strain evidence="6">CGMCC 1.15958</strain>
    </source>
</reference>
<dbReference type="Pfam" id="PF13899">
    <property type="entry name" value="Thioredoxin_7"/>
    <property type="match status" value="1"/>
</dbReference>
<dbReference type="GO" id="GO:0005737">
    <property type="term" value="C:cytoplasm"/>
    <property type="evidence" value="ECO:0007669"/>
    <property type="project" value="TreeGrafter"/>
</dbReference>
<protein>
    <recommendedName>
        <fullName evidence="5">Thioredoxin domain-containing protein</fullName>
    </recommendedName>
</protein>
<proteinExistence type="predicted"/>
<keyword evidence="1" id="KW-0813">Transport</keyword>
<dbReference type="Gene3D" id="3.40.30.10">
    <property type="entry name" value="Glutaredoxin"/>
    <property type="match status" value="1"/>
</dbReference>
<dbReference type="InterPro" id="IPR013766">
    <property type="entry name" value="Thioredoxin_domain"/>
</dbReference>
<evidence type="ECO:0000313" key="7">
    <source>
        <dbReference type="Proteomes" id="UP000609064"/>
    </source>
</evidence>
<evidence type="ECO:0000256" key="4">
    <source>
        <dbReference type="ARBA" id="ARBA00023284"/>
    </source>
</evidence>
<dbReference type="PROSITE" id="PS00194">
    <property type="entry name" value="THIOREDOXIN_1"/>
    <property type="match status" value="1"/>
</dbReference>
<dbReference type="AlphaFoldDB" id="A0A916YV49"/>
<dbReference type="PANTHER" id="PTHR45663">
    <property type="entry name" value="GEO12009P1"/>
    <property type="match status" value="1"/>
</dbReference>